<evidence type="ECO:0000256" key="1">
    <source>
        <dbReference type="SAM" id="MobiDB-lite"/>
    </source>
</evidence>
<feature type="region of interest" description="Disordered" evidence="1">
    <location>
        <begin position="102"/>
        <end position="121"/>
    </location>
</feature>
<accession>A0ABU6WY00</accession>
<evidence type="ECO:0008006" key="4">
    <source>
        <dbReference type="Google" id="ProtNLM"/>
    </source>
</evidence>
<organism evidence="2 3">
    <name type="scientific">Stylosanthes scabra</name>
    <dbReference type="NCBI Taxonomy" id="79078"/>
    <lineage>
        <taxon>Eukaryota</taxon>
        <taxon>Viridiplantae</taxon>
        <taxon>Streptophyta</taxon>
        <taxon>Embryophyta</taxon>
        <taxon>Tracheophyta</taxon>
        <taxon>Spermatophyta</taxon>
        <taxon>Magnoliopsida</taxon>
        <taxon>eudicotyledons</taxon>
        <taxon>Gunneridae</taxon>
        <taxon>Pentapetalae</taxon>
        <taxon>rosids</taxon>
        <taxon>fabids</taxon>
        <taxon>Fabales</taxon>
        <taxon>Fabaceae</taxon>
        <taxon>Papilionoideae</taxon>
        <taxon>50 kb inversion clade</taxon>
        <taxon>dalbergioids sensu lato</taxon>
        <taxon>Dalbergieae</taxon>
        <taxon>Pterocarpus clade</taxon>
        <taxon>Stylosanthes</taxon>
    </lineage>
</organism>
<evidence type="ECO:0000313" key="3">
    <source>
        <dbReference type="Proteomes" id="UP001341840"/>
    </source>
</evidence>
<sequence>MASTSFNNNNNNEGLSTTRPPLFNGTNYSYWKNKMRIWIRAQDIRIWKVLRSLTSKWLSKANAIVEGVHYQSGTLTFDQLRGNLITYEMTILDQNGENKKKSLALKASSQEEESDENDNGEEDKNFALLMKQFNKFAKKKNFNFKGKKKSSPKCFECGEVI</sequence>
<gene>
    <name evidence="2" type="ORF">PIB30_099895</name>
</gene>
<proteinExistence type="predicted"/>
<reference evidence="2 3" key="1">
    <citation type="journal article" date="2023" name="Plants (Basel)">
        <title>Bridging the Gap: Combining Genomics and Transcriptomics Approaches to Understand Stylosanthes scabra, an Orphan Legume from the Brazilian Caatinga.</title>
        <authorList>
            <person name="Ferreira-Neto J.R.C."/>
            <person name="da Silva M.D."/>
            <person name="Binneck E."/>
            <person name="de Melo N.F."/>
            <person name="da Silva R.H."/>
            <person name="de Melo A.L.T.M."/>
            <person name="Pandolfi V."/>
            <person name="Bustamante F.O."/>
            <person name="Brasileiro-Vidal A.C."/>
            <person name="Benko-Iseppon A.M."/>
        </authorList>
    </citation>
    <scope>NUCLEOTIDE SEQUENCE [LARGE SCALE GENOMIC DNA]</scope>
    <source>
        <tissue evidence="2">Leaves</tissue>
    </source>
</reference>
<protein>
    <recommendedName>
        <fullName evidence="4">DUF4219 domain-containing protein</fullName>
    </recommendedName>
</protein>
<comment type="caution">
    <text evidence="2">The sequence shown here is derived from an EMBL/GenBank/DDBJ whole genome shotgun (WGS) entry which is preliminary data.</text>
</comment>
<dbReference type="EMBL" id="JASCZI010183970">
    <property type="protein sequence ID" value="MED6189835.1"/>
    <property type="molecule type" value="Genomic_DNA"/>
</dbReference>
<dbReference type="Proteomes" id="UP001341840">
    <property type="component" value="Unassembled WGS sequence"/>
</dbReference>
<feature type="compositionally biased region" description="Acidic residues" evidence="1">
    <location>
        <begin position="110"/>
        <end position="121"/>
    </location>
</feature>
<keyword evidence="3" id="KW-1185">Reference proteome</keyword>
<evidence type="ECO:0000313" key="2">
    <source>
        <dbReference type="EMBL" id="MED6189835.1"/>
    </source>
</evidence>
<name>A0ABU6WY00_9FABA</name>